<name>A0A162HZR3_9EURO</name>
<dbReference type="VEuPathDB" id="FungiDB:AAP_06287"/>
<dbReference type="Proteomes" id="UP000242877">
    <property type="component" value="Unassembled WGS sequence"/>
</dbReference>
<protein>
    <submittedName>
        <fullName evidence="1">Uncharacterized protein</fullName>
    </submittedName>
</protein>
<comment type="caution">
    <text evidence="1">The sequence shown here is derived from an EMBL/GenBank/DDBJ whole genome shotgun (WGS) entry which is preliminary data.</text>
</comment>
<dbReference type="AlphaFoldDB" id="A0A162HZR3"/>
<dbReference type="OrthoDB" id="7482721at2759"/>
<accession>A0A162HZR3</accession>
<organism evidence="1 2">
    <name type="scientific">Ascosphaera apis ARSEF 7405</name>
    <dbReference type="NCBI Taxonomy" id="392613"/>
    <lineage>
        <taxon>Eukaryota</taxon>
        <taxon>Fungi</taxon>
        <taxon>Dikarya</taxon>
        <taxon>Ascomycota</taxon>
        <taxon>Pezizomycotina</taxon>
        <taxon>Eurotiomycetes</taxon>
        <taxon>Eurotiomycetidae</taxon>
        <taxon>Onygenales</taxon>
        <taxon>Ascosphaeraceae</taxon>
        <taxon>Ascosphaera</taxon>
    </lineage>
</organism>
<keyword evidence="2" id="KW-1185">Reference proteome</keyword>
<proteinExistence type="predicted"/>
<evidence type="ECO:0000313" key="1">
    <source>
        <dbReference type="EMBL" id="KZZ86713.1"/>
    </source>
</evidence>
<reference evidence="1 2" key="1">
    <citation type="journal article" date="2016" name="Genome Biol. Evol.">
        <title>Divergent and convergent evolution of fungal pathogenicity.</title>
        <authorList>
            <person name="Shang Y."/>
            <person name="Xiao G."/>
            <person name="Zheng P."/>
            <person name="Cen K."/>
            <person name="Zhan S."/>
            <person name="Wang C."/>
        </authorList>
    </citation>
    <scope>NUCLEOTIDE SEQUENCE [LARGE SCALE GENOMIC DNA]</scope>
    <source>
        <strain evidence="1 2">ARSEF 7405</strain>
    </source>
</reference>
<dbReference type="EMBL" id="AZGZ01000050">
    <property type="protein sequence ID" value="KZZ86713.1"/>
    <property type="molecule type" value="Genomic_DNA"/>
</dbReference>
<sequence>MFSTRTALRIPAQLPSAAIKASTRPATRLFTAAKPPMPTASIEGRRYMTAYGYTQTKSLVYSQYGEPKDVLNTLWDSGQCPPAYYPS</sequence>
<evidence type="ECO:0000313" key="2">
    <source>
        <dbReference type="Proteomes" id="UP000242877"/>
    </source>
</evidence>
<gene>
    <name evidence="1" type="ORF">AAP_06287</name>
</gene>